<reference evidence="8" key="2">
    <citation type="submission" date="2023-06" db="EMBL/GenBank/DDBJ databases">
        <authorList>
            <person name="Ma L."/>
            <person name="Liu K.-W."/>
            <person name="Li Z."/>
            <person name="Hsiao Y.-Y."/>
            <person name="Qi Y."/>
            <person name="Fu T."/>
            <person name="Tang G."/>
            <person name="Zhang D."/>
            <person name="Sun W.-H."/>
            <person name="Liu D.-K."/>
            <person name="Li Y."/>
            <person name="Chen G.-Z."/>
            <person name="Liu X.-D."/>
            <person name="Liao X.-Y."/>
            <person name="Jiang Y.-T."/>
            <person name="Yu X."/>
            <person name="Hao Y."/>
            <person name="Huang J."/>
            <person name="Zhao X.-W."/>
            <person name="Ke S."/>
            <person name="Chen Y.-Y."/>
            <person name="Wu W.-L."/>
            <person name="Hsu J.-L."/>
            <person name="Lin Y.-F."/>
            <person name="Huang M.-D."/>
            <person name="Li C.-Y."/>
            <person name="Huang L."/>
            <person name="Wang Z.-W."/>
            <person name="Zhao X."/>
            <person name="Zhong W.-Y."/>
            <person name="Peng D.-H."/>
            <person name="Ahmad S."/>
            <person name="Lan S."/>
            <person name="Zhang J.-S."/>
            <person name="Tsai W.-C."/>
            <person name="Van De Peer Y."/>
            <person name="Liu Z.-J."/>
        </authorList>
    </citation>
    <scope>NUCLEOTIDE SEQUENCE</scope>
    <source>
        <strain evidence="8">SCP</strain>
        <tissue evidence="8">Leaves</tissue>
    </source>
</reference>
<evidence type="ECO:0000313" key="10">
    <source>
        <dbReference type="Proteomes" id="UP001179952"/>
    </source>
</evidence>
<keyword evidence="7" id="KW-0813">Transport</keyword>
<comment type="similarity">
    <text evidence="3 7">Belongs to the PRA1 family.</text>
</comment>
<reference evidence="8" key="1">
    <citation type="journal article" date="2023" name="Nat. Commun.">
        <title>Diploid and tetraploid genomes of Acorus and the evolution of monocots.</title>
        <authorList>
            <person name="Ma L."/>
            <person name="Liu K.W."/>
            <person name="Li Z."/>
            <person name="Hsiao Y.Y."/>
            <person name="Qi Y."/>
            <person name="Fu T."/>
            <person name="Tang G.D."/>
            <person name="Zhang D."/>
            <person name="Sun W.H."/>
            <person name="Liu D.K."/>
            <person name="Li Y."/>
            <person name="Chen G.Z."/>
            <person name="Liu X.D."/>
            <person name="Liao X.Y."/>
            <person name="Jiang Y.T."/>
            <person name="Yu X."/>
            <person name="Hao Y."/>
            <person name="Huang J."/>
            <person name="Zhao X.W."/>
            <person name="Ke S."/>
            <person name="Chen Y.Y."/>
            <person name="Wu W.L."/>
            <person name="Hsu J.L."/>
            <person name="Lin Y.F."/>
            <person name="Huang M.D."/>
            <person name="Li C.Y."/>
            <person name="Huang L."/>
            <person name="Wang Z.W."/>
            <person name="Zhao X."/>
            <person name="Zhong W.Y."/>
            <person name="Peng D.H."/>
            <person name="Ahmad S."/>
            <person name="Lan S."/>
            <person name="Zhang J.S."/>
            <person name="Tsai W.C."/>
            <person name="Van de Peer Y."/>
            <person name="Liu Z.J."/>
        </authorList>
    </citation>
    <scope>NUCLEOTIDE SEQUENCE</scope>
    <source>
        <strain evidence="8">SCP</strain>
    </source>
</reference>
<dbReference type="InterPro" id="IPR004895">
    <property type="entry name" value="Prenylated_rab_accept_PRA1"/>
</dbReference>
<evidence type="ECO:0000256" key="5">
    <source>
        <dbReference type="ARBA" id="ARBA00022989"/>
    </source>
</evidence>
<dbReference type="PANTHER" id="PTHR19317">
    <property type="entry name" value="PRENYLATED RAB ACCEPTOR 1-RELATED"/>
    <property type="match status" value="1"/>
</dbReference>
<feature type="transmembrane region" description="Helical" evidence="7">
    <location>
        <begin position="69"/>
        <end position="86"/>
    </location>
</feature>
<dbReference type="GO" id="GO:0016020">
    <property type="term" value="C:membrane"/>
    <property type="evidence" value="ECO:0007669"/>
    <property type="project" value="UniProtKB-SubCell"/>
</dbReference>
<evidence type="ECO:0000313" key="9">
    <source>
        <dbReference type="EMBL" id="KAK1258330.1"/>
    </source>
</evidence>
<dbReference type="GO" id="GO:0016192">
    <property type="term" value="P:vesicle-mediated transport"/>
    <property type="evidence" value="ECO:0007669"/>
    <property type="project" value="TreeGrafter"/>
</dbReference>
<organism evidence="8 10">
    <name type="scientific">Acorus gramineus</name>
    <name type="common">Dwarf sweet flag</name>
    <dbReference type="NCBI Taxonomy" id="55184"/>
    <lineage>
        <taxon>Eukaryota</taxon>
        <taxon>Viridiplantae</taxon>
        <taxon>Streptophyta</taxon>
        <taxon>Embryophyta</taxon>
        <taxon>Tracheophyta</taxon>
        <taxon>Spermatophyta</taxon>
        <taxon>Magnoliopsida</taxon>
        <taxon>Liliopsida</taxon>
        <taxon>Acoraceae</taxon>
        <taxon>Acorus</taxon>
    </lineage>
</organism>
<accession>A0AAV8ZXT2</accession>
<dbReference type="GO" id="GO:0005783">
    <property type="term" value="C:endoplasmic reticulum"/>
    <property type="evidence" value="ECO:0007669"/>
    <property type="project" value="TreeGrafter"/>
</dbReference>
<evidence type="ECO:0000256" key="7">
    <source>
        <dbReference type="RuleBase" id="RU363107"/>
    </source>
</evidence>
<comment type="function">
    <text evidence="1 7">May be involved in both secretory and endocytic intracellular trafficking in the endosomal/prevacuolar compartments.</text>
</comment>
<evidence type="ECO:0000256" key="6">
    <source>
        <dbReference type="ARBA" id="ARBA00023136"/>
    </source>
</evidence>
<feature type="transmembrane region" description="Helical" evidence="7">
    <location>
        <begin position="146"/>
        <end position="163"/>
    </location>
</feature>
<proteinExistence type="inferred from homology"/>
<name>A0AAV8ZXT2_ACOGR</name>
<evidence type="ECO:0000256" key="2">
    <source>
        <dbReference type="ARBA" id="ARBA00004141"/>
    </source>
</evidence>
<evidence type="ECO:0000256" key="4">
    <source>
        <dbReference type="ARBA" id="ARBA00022692"/>
    </source>
</evidence>
<evidence type="ECO:0000313" key="8">
    <source>
        <dbReference type="EMBL" id="KAK1257366.1"/>
    </source>
</evidence>
<protein>
    <recommendedName>
        <fullName evidence="7">PRA1 family protein</fullName>
    </recommendedName>
</protein>
<sequence>MTTTYGTIPTSSPPPSSSGLEFLSRAKARGRSALATRRPWKELLHLHAFSLPHSLRDALSRVRTNLNHFRMNYAIIVLFVVFVSLLWHPISLIVFIVTMCAWLFLYFLRDEPIVVFHRTINDRWVLAVLSVVTLVALLLTHVTANVLGALGVGVFVVVVHAVFKTVDDRFLDEEEQAEAFRGRAFVVESSSSS</sequence>
<keyword evidence="10" id="KW-1185">Reference proteome</keyword>
<evidence type="ECO:0000256" key="3">
    <source>
        <dbReference type="ARBA" id="ARBA00006483"/>
    </source>
</evidence>
<keyword evidence="6 7" id="KW-0472">Membrane</keyword>
<comment type="caution">
    <text evidence="8">The sequence shown here is derived from an EMBL/GenBank/DDBJ whole genome shotgun (WGS) entry which is preliminary data.</text>
</comment>
<dbReference type="PANTHER" id="PTHR19317:SF2">
    <property type="entry name" value="PRA1 FAMILY PROTEIN F2"/>
    <property type="match status" value="1"/>
</dbReference>
<dbReference type="AlphaFoldDB" id="A0AAV8ZXT2"/>
<evidence type="ECO:0000256" key="1">
    <source>
        <dbReference type="ARBA" id="ARBA00002501"/>
    </source>
</evidence>
<dbReference type="GO" id="GO:0005794">
    <property type="term" value="C:Golgi apparatus"/>
    <property type="evidence" value="ECO:0007669"/>
    <property type="project" value="TreeGrafter"/>
</dbReference>
<gene>
    <name evidence="9" type="ORF">QJS04_geneDACA009307</name>
    <name evidence="8" type="ORF">QJS04_geneDACA022916</name>
</gene>
<keyword evidence="4 7" id="KW-0812">Transmembrane</keyword>
<comment type="subcellular location">
    <subcellularLocation>
        <location evidence="2 7">Membrane</location>
        <topology evidence="2 7">Multi-pass membrane protein</topology>
    </subcellularLocation>
</comment>
<dbReference type="Proteomes" id="UP001179952">
    <property type="component" value="Unassembled WGS sequence"/>
</dbReference>
<dbReference type="EMBL" id="JAUJYN010000019">
    <property type="protein sequence ID" value="KAK1258330.1"/>
    <property type="molecule type" value="Genomic_DNA"/>
</dbReference>
<feature type="transmembrane region" description="Helical" evidence="7">
    <location>
        <begin position="120"/>
        <end position="140"/>
    </location>
</feature>
<keyword evidence="5 7" id="KW-1133">Transmembrane helix</keyword>
<dbReference type="Pfam" id="PF03208">
    <property type="entry name" value="PRA1"/>
    <property type="match status" value="1"/>
</dbReference>
<dbReference type="EMBL" id="JAUJYN010000046">
    <property type="protein sequence ID" value="KAK1257366.1"/>
    <property type="molecule type" value="Genomic_DNA"/>
</dbReference>